<keyword evidence="3" id="KW-1185">Reference proteome</keyword>
<evidence type="ECO:0000313" key="3">
    <source>
        <dbReference type="Proteomes" id="UP000588068"/>
    </source>
</evidence>
<accession>A0A841HLD2</accession>
<dbReference type="PROSITE" id="PS51257">
    <property type="entry name" value="PROKAR_LIPOPROTEIN"/>
    <property type="match status" value="1"/>
</dbReference>
<gene>
    <name evidence="2" type="ORF">HNQ60_002434</name>
</gene>
<dbReference type="AlphaFoldDB" id="A0A841HLD2"/>
<evidence type="ECO:0000256" key="1">
    <source>
        <dbReference type="SAM" id="SignalP"/>
    </source>
</evidence>
<sequence length="117" mass="12389">MRITAPALRSLMAVSTLAVGLTACQSVPEKSAFPQSDLKLIRSAPLQLPATCTATSSVVVDFTVLESGQTDNIRPAEGPECLQQALTAWVASFRYAPVTAETPASVEWLLVEARKGS</sequence>
<evidence type="ECO:0000313" key="2">
    <source>
        <dbReference type="EMBL" id="MBB6093553.1"/>
    </source>
</evidence>
<dbReference type="RefSeq" id="WP_184332078.1">
    <property type="nucleotide sequence ID" value="NZ_JACHHZ010000003.1"/>
</dbReference>
<keyword evidence="1" id="KW-0732">Signal</keyword>
<feature type="signal peptide" evidence="1">
    <location>
        <begin position="1"/>
        <end position="18"/>
    </location>
</feature>
<protein>
    <recommendedName>
        <fullName evidence="4">TonB C-terminal domain-containing protein</fullName>
    </recommendedName>
</protein>
<name>A0A841HLD2_9GAMM</name>
<dbReference type="EMBL" id="JACHHZ010000003">
    <property type="protein sequence ID" value="MBB6093553.1"/>
    <property type="molecule type" value="Genomic_DNA"/>
</dbReference>
<proteinExistence type="predicted"/>
<reference evidence="2 3" key="1">
    <citation type="submission" date="2020-08" db="EMBL/GenBank/DDBJ databases">
        <title>Genomic Encyclopedia of Type Strains, Phase IV (KMG-IV): sequencing the most valuable type-strain genomes for metagenomic binning, comparative biology and taxonomic classification.</title>
        <authorList>
            <person name="Goeker M."/>
        </authorList>
    </citation>
    <scope>NUCLEOTIDE SEQUENCE [LARGE SCALE GENOMIC DNA]</scope>
    <source>
        <strain evidence="2 3">DSM 26723</strain>
    </source>
</reference>
<feature type="chain" id="PRO_5032697425" description="TonB C-terminal domain-containing protein" evidence="1">
    <location>
        <begin position="19"/>
        <end position="117"/>
    </location>
</feature>
<dbReference type="Proteomes" id="UP000588068">
    <property type="component" value="Unassembled WGS sequence"/>
</dbReference>
<evidence type="ECO:0008006" key="4">
    <source>
        <dbReference type="Google" id="ProtNLM"/>
    </source>
</evidence>
<organism evidence="2 3">
    <name type="scientific">Povalibacter uvarum</name>
    <dbReference type="NCBI Taxonomy" id="732238"/>
    <lineage>
        <taxon>Bacteria</taxon>
        <taxon>Pseudomonadati</taxon>
        <taxon>Pseudomonadota</taxon>
        <taxon>Gammaproteobacteria</taxon>
        <taxon>Steroidobacterales</taxon>
        <taxon>Steroidobacteraceae</taxon>
        <taxon>Povalibacter</taxon>
    </lineage>
</organism>
<comment type="caution">
    <text evidence="2">The sequence shown here is derived from an EMBL/GenBank/DDBJ whole genome shotgun (WGS) entry which is preliminary data.</text>
</comment>